<sequence length="220" mass="25043">MMKLKEMRFMEKTMNGLYTLCEWIAKGAWLNLIWLGYLLGGLVLFSAVPAAFAAFTVIRKWLRGETDLKTWQTFHQAFTQACRKSWKPMTLFTVVLLLVAAQFIYFAMQEVIHPVQFTAGVFFIILIGVIVLYLFPVWVHYDLTFIQMVKQAALIALISPLHTLFMAFSSAALILVFLAMPALFPFFGLVTFAAATMVPAYHRFVQISRTKDVHQTGIVS</sequence>
<evidence type="ECO:0000313" key="3">
    <source>
        <dbReference type="Proteomes" id="UP000297776"/>
    </source>
</evidence>
<keyword evidence="1" id="KW-0472">Membrane</keyword>
<dbReference type="EMBL" id="SORX01000001">
    <property type="protein sequence ID" value="TFE03916.1"/>
    <property type="molecule type" value="Genomic_DNA"/>
</dbReference>
<dbReference type="Pfam" id="PF04854">
    <property type="entry name" value="DUF624"/>
    <property type="match status" value="1"/>
</dbReference>
<feature type="transmembrane region" description="Helical" evidence="1">
    <location>
        <begin position="153"/>
        <end position="177"/>
    </location>
</feature>
<evidence type="ECO:0000313" key="2">
    <source>
        <dbReference type="EMBL" id="TFE03916.1"/>
    </source>
</evidence>
<keyword evidence="3" id="KW-1185">Reference proteome</keyword>
<evidence type="ECO:0000256" key="1">
    <source>
        <dbReference type="SAM" id="Phobius"/>
    </source>
</evidence>
<accession>A0A4Y8LLS9</accession>
<feature type="transmembrane region" description="Helical" evidence="1">
    <location>
        <begin position="89"/>
        <end position="108"/>
    </location>
</feature>
<feature type="transmembrane region" description="Helical" evidence="1">
    <location>
        <begin position="183"/>
        <end position="201"/>
    </location>
</feature>
<dbReference type="AlphaFoldDB" id="A0A4Y8LLS9"/>
<reference evidence="2 3" key="1">
    <citation type="submission" date="2019-03" db="EMBL/GenBank/DDBJ databases">
        <authorList>
            <person name="Yang Y."/>
        </authorList>
    </citation>
    <scope>NUCLEOTIDE SEQUENCE [LARGE SCALE GENOMIC DNA]</scope>
    <source>
        <strain evidence="2 3">ASL-1</strain>
    </source>
</reference>
<protein>
    <submittedName>
        <fullName evidence="2">DUF624 domain-containing protein</fullName>
    </submittedName>
</protein>
<comment type="caution">
    <text evidence="2">The sequence shown here is derived from an EMBL/GenBank/DDBJ whole genome shotgun (WGS) entry which is preliminary data.</text>
</comment>
<feature type="transmembrane region" description="Helical" evidence="1">
    <location>
        <begin position="120"/>
        <end position="141"/>
    </location>
</feature>
<dbReference type="InterPro" id="IPR006938">
    <property type="entry name" value="DUF624"/>
</dbReference>
<dbReference type="Proteomes" id="UP000297776">
    <property type="component" value="Unassembled WGS sequence"/>
</dbReference>
<organism evidence="2 3">
    <name type="scientific">Jeotgalibacillus salarius</name>
    <dbReference type="NCBI Taxonomy" id="546023"/>
    <lineage>
        <taxon>Bacteria</taxon>
        <taxon>Bacillati</taxon>
        <taxon>Bacillota</taxon>
        <taxon>Bacilli</taxon>
        <taxon>Bacillales</taxon>
        <taxon>Caryophanaceae</taxon>
        <taxon>Jeotgalibacillus</taxon>
    </lineage>
</organism>
<feature type="transmembrane region" description="Helical" evidence="1">
    <location>
        <begin position="37"/>
        <end position="58"/>
    </location>
</feature>
<name>A0A4Y8LLS9_9BACL</name>
<gene>
    <name evidence="2" type="ORF">E2626_00900</name>
</gene>
<keyword evidence="1" id="KW-0812">Transmembrane</keyword>
<proteinExistence type="predicted"/>
<keyword evidence="1" id="KW-1133">Transmembrane helix</keyword>